<evidence type="ECO:0008006" key="4">
    <source>
        <dbReference type="Google" id="ProtNLM"/>
    </source>
</evidence>
<comment type="caution">
    <text evidence="2">The sequence shown here is derived from an EMBL/GenBank/DDBJ whole genome shotgun (WGS) entry which is preliminary data.</text>
</comment>
<name>A0AAW4TMT2_9BURK</name>
<protein>
    <recommendedName>
        <fullName evidence="4">ATP-binding protein</fullName>
    </recommendedName>
</protein>
<accession>A0AAW4TMT2</accession>
<feature type="region of interest" description="Disordered" evidence="1">
    <location>
        <begin position="619"/>
        <end position="640"/>
    </location>
</feature>
<dbReference type="EMBL" id="JAIZTC010000017">
    <property type="protein sequence ID" value="MCA8383851.1"/>
    <property type="molecule type" value="Genomic_DNA"/>
</dbReference>
<sequence>MSETNRLLNDAFNARYLTPAQVAAEFIAPPGFSRLLGLDHCVMVGPRGSGKTTLLKMLQVEALERWLPSHSDRDREFAGFIGVFVPADVRWSMQLEFHTRGITIEAGRVALQTAAFSHAVCLALLDTIEHCISVGRANSAAQRYAPFAIDRKTESEIVTTLALLWRVQVAIPSLLGLRQALRVSQTELPILASRLTSGESLSTIVDERPFVGMAWLDALVTALDTINEKIGVRHQRWALLLDELEIVPETLLRNILMPLRSSSPNLIYKLALSPSGAGAMVLSNVEQHGPTVGNDFKTITLGYVEKSQTRRFSAQLMAAALTRKGITVSAEELQSVLGPSAFQQVLDESDERVQSRSVSARQKIFQELALKDASFSEILKKKDVDPISLNFTEKDKRAWFVRKIYPLVMFRNHYRRNSDVDGKVVARGAVGMQLYSGFPTLLDLTEGNPRWVLYLADELVAESEKRQKEIHTAGVQSSAIVTFYERFASLLRVYPIEQPDSSKPTTLFDFVERLATYLSSKLIDGEFSADPSLSFTIDQAAYEKYGRFIETCVQLGVFILMNTGATDDGPPDLGAGGLVGKRVRICHRLAPKFRLPVHTTRAISMSTVLAGSIISEKSALKSQPKKAAAKPTDDGQSSLF</sequence>
<dbReference type="AlphaFoldDB" id="A0AAW4TMT2"/>
<proteinExistence type="predicted"/>
<reference evidence="2" key="1">
    <citation type="submission" date="2023-08" db="EMBL/GenBank/DDBJ databases">
        <title>A collection of bacterial strains from the Burkholderia cepacia Research Laboratory and Repository.</title>
        <authorList>
            <person name="Lipuma J."/>
            <person name="Spilker T."/>
        </authorList>
    </citation>
    <scope>NUCLEOTIDE SEQUENCE</scope>
    <source>
        <strain evidence="2">AU0862</strain>
    </source>
</reference>
<gene>
    <name evidence="2" type="ORF">LGN22_33560</name>
</gene>
<dbReference type="Pfam" id="PF24389">
    <property type="entry name" value="ORC-CDC6-like"/>
    <property type="match status" value="1"/>
</dbReference>
<dbReference type="Proteomes" id="UP001199070">
    <property type="component" value="Unassembled WGS sequence"/>
</dbReference>
<dbReference type="SUPFAM" id="SSF52540">
    <property type="entry name" value="P-loop containing nucleoside triphosphate hydrolases"/>
    <property type="match status" value="1"/>
</dbReference>
<evidence type="ECO:0000256" key="1">
    <source>
        <dbReference type="SAM" id="MobiDB-lite"/>
    </source>
</evidence>
<evidence type="ECO:0000313" key="3">
    <source>
        <dbReference type="Proteomes" id="UP001199070"/>
    </source>
</evidence>
<organism evidence="2 3">
    <name type="scientific">Burkholderia cenocepacia</name>
    <dbReference type="NCBI Taxonomy" id="95486"/>
    <lineage>
        <taxon>Bacteria</taxon>
        <taxon>Pseudomonadati</taxon>
        <taxon>Pseudomonadota</taxon>
        <taxon>Betaproteobacteria</taxon>
        <taxon>Burkholderiales</taxon>
        <taxon>Burkholderiaceae</taxon>
        <taxon>Burkholderia</taxon>
        <taxon>Burkholderia cepacia complex</taxon>
    </lineage>
</organism>
<dbReference type="RefSeq" id="WP_226136390.1">
    <property type="nucleotide sequence ID" value="NZ_JAIZTC010000017.1"/>
</dbReference>
<dbReference type="InterPro" id="IPR056955">
    <property type="entry name" value="ORC-CDC6-like"/>
</dbReference>
<dbReference type="InterPro" id="IPR027417">
    <property type="entry name" value="P-loop_NTPase"/>
</dbReference>
<evidence type="ECO:0000313" key="2">
    <source>
        <dbReference type="EMBL" id="MCA8383851.1"/>
    </source>
</evidence>